<name>E3GWX1_METFV</name>
<dbReference type="OrthoDB" id="74309at2157"/>
<sequence>MENEFYVDPKFLKFKDKEVLIILKNNEEMKGRIIAIDNYFNTVIETEEGIQFIKGSKVMLISKPD</sequence>
<organism evidence="2 3">
    <name type="scientific">Methanothermus fervidus (strain ATCC 43054 / DSM 2088 / JCM 10308 / V24 S)</name>
    <dbReference type="NCBI Taxonomy" id="523846"/>
    <lineage>
        <taxon>Archaea</taxon>
        <taxon>Methanobacteriati</taxon>
        <taxon>Methanobacteriota</taxon>
        <taxon>Methanomada group</taxon>
        <taxon>Methanobacteria</taxon>
        <taxon>Methanobacteriales</taxon>
        <taxon>Methanothermaceae</taxon>
        <taxon>Methanothermus</taxon>
    </lineage>
</organism>
<dbReference type="HOGENOM" id="CLU_2820947_0_0_2"/>
<reference evidence="2 3" key="1">
    <citation type="journal article" date="2010" name="Stand. Genomic Sci.">
        <title>Complete genome sequence of Methanothermus fervidus type strain (V24S).</title>
        <authorList>
            <person name="Anderson I."/>
            <person name="Djao O.D."/>
            <person name="Misra M."/>
            <person name="Chertkov O."/>
            <person name="Nolan M."/>
            <person name="Lucas S."/>
            <person name="Lapidus A."/>
            <person name="Del Rio T.G."/>
            <person name="Tice H."/>
            <person name="Cheng J.F."/>
            <person name="Tapia R."/>
            <person name="Han C."/>
            <person name="Goodwin L."/>
            <person name="Pitluck S."/>
            <person name="Liolios K."/>
            <person name="Ivanova N."/>
            <person name="Mavromatis K."/>
            <person name="Mikhailova N."/>
            <person name="Pati A."/>
            <person name="Brambilla E."/>
            <person name="Chen A."/>
            <person name="Palaniappan K."/>
            <person name="Land M."/>
            <person name="Hauser L."/>
            <person name="Chang Y.J."/>
            <person name="Jeffries C.D."/>
            <person name="Sikorski J."/>
            <person name="Spring S."/>
            <person name="Rohde M."/>
            <person name="Eichinger K."/>
            <person name="Huber H."/>
            <person name="Wirth R."/>
            <person name="Goker M."/>
            <person name="Detter J.C."/>
            <person name="Woyke T."/>
            <person name="Bristow J."/>
            <person name="Eisen J.A."/>
            <person name="Markowitz V."/>
            <person name="Hugenholtz P."/>
            <person name="Klenk H.P."/>
            <person name="Kyrpides N.C."/>
        </authorList>
    </citation>
    <scope>NUCLEOTIDE SEQUENCE [LARGE SCALE GENOMIC DNA]</scope>
    <source>
        <strain evidence="3">ATCC 43054 / DSM 2088 / JCM 10308 / V24 S</strain>
    </source>
</reference>
<dbReference type="STRING" id="523846.Mfer_0056"/>
<dbReference type="GO" id="GO:0003723">
    <property type="term" value="F:RNA binding"/>
    <property type="evidence" value="ECO:0007669"/>
    <property type="project" value="InterPro"/>
</dbReference>
<dbReference type="AlphaFoldDB" id="E3GWX1"/>
<dbReference type="GO" id="GO:1990904">
    <property type="term" value="C:ribonucleoprotein complex"/>
    <property type="evidence" value="ECO:0007669"/>
    <property type="project" value="UniProtKB-KW"/>
</dbReference>
<dbReference type="SUPFAM" id="SSF50182">
    <property type="entry name" value="Sm-like ribonucleoproteins"/>
    <property type="match status" value="1"/>
</dbReference>
<dbReference type="Proteomes" id="UP000002315">
    <property type="component" value="Chromosome"/>
</dbReference>
<dbReference type="SMART" id="SM00651">
    <property type="entry name" value="Sm"/>
    <property type="match status" value="1"/>
</dbReference>
<keyword evidence="3" id="KW-1185">Reference proteome</keyword>
<protein>
    <submittedName>
        <fullName evidence="2">Like-Sm ribonucleoprotein core</fullName>
    </submittedName>
</protein>
<accession>E3GWX1</accession>
<dbReference type="KEGG" id="mfv:Mfer_0056"/>
<dbReference type="Gene3D" id="2.30.30.100">
    <property type="match status" value="1"/>
</dbReference>
<feature type="domain" description="Sm" evidence="1">
    <location>
        <begin position="6"/>
        <end position="65"/>
    </location>
</feature>
<dbReference type="InterPro" id="IPR010920">
    <property type="entry name" value="LSM_dom_sf"/>
</dbReference>
<evidence type="ECO:0000313" key="2">
    <source>
        <dbReference type="EMBL" id="ADP76860.1"/>
    </source>
</evidence>
<dbReference type="Pfam" id="PF01423">
    <property type="entry name" value="LSM"/>
    <property type="match status" value="1"/>
</dbReference>
<gene>
    <name evidence="2" type="ordered locus">Mfer_0056</name>
</gene>
<proteinExistence type="predicted"/>
<dbReference type="InterPro" id="IPR001163">
    <property type="entry name" value="Sm_dom_euk/arc"/>
</dbReference>
<keyword evidence="2" id="KW-0687">Ribonucleoprotein</keyword>
<dbReference type="InterPro" id="IPR047575">
    <property type="entry name" value="Sm"/>
</dbReference>
<evidence type="ECO:0000313" key="3">
    <source>
        <dbReference type="Proteomes" id="UP000002315"/>
    </source>
</evidence>
<evidence type="ECO:0000259" key="1">
    <source>
        <dbReference type="PROSITE" id="PS52002"/>
    </source>
</evidence>
<dbReference type="PROSITE" id="PS52002">
    <property type="entry name" value="SM"/>
    <property type="match status" value="1"/>
</dbReference>
<dbReference type="EMBL" id="CP002278">
    <property type="protein sequence ID" value="ADP76860.1"/>
    <property type="molecule type" value="Genomic_DNA"/>
</dbReference>